<dbReference type="InterPro" id="IPR001650">
    <property type="entry name" value="Helicase_C-like"/>
</dbReference>
<keyword evidence="2" id="KW-0378">Hydrolase</keyword>
<dbReference type="InterPro" id="IPR027417">
    <property type="entry name" value="P-loop_NTPase"/>
</dbReference>
<evidence type="ECO:0000256" key="1">
    <source>
        <dbReference type="ARBA" id="ARBA00022741"/>
    </source>
</evidence>
<protein>
    <recommendedName>
        <fullName evidence="5">Helicase C-terminal domain-containing protein</fullName>
    </recommendedName>
</protein>
<keyword evidence="1" id="KW-0547">Nucleotide-binding</keyword>
<name>X0SA00_9ZZZZ</name>
<comment type="caution">
    <text evidence="6">The sequence shown here is derived from an EMBL/GenBank/DDBJ whole genome shotgun (WGS) entry which is preliminary data.</text>
</comment>
<evidence type="ECO:0000313" key="6">
    <source>
        <dbReference type="EMBL" id="GAF72762.1"/>
    </source>
</evidence>
<dbReference type="Gene3D" id="1.10.3380.30">
    <property type="match status" value="1"/>
</dbReference>
<dbReference type="AlphaFoldDB" id="X0SA00"/>
<feature type="non-terminal residue" evidence="6">
    <location>
        <position position="409"/>
    </location>
</feature>
<evidence type="ECO:0000256" key="2">
    <source>
        <dbReference type="ARBA" id="ARBA00022801"/>
    </source>
</evidence>
<dbReference type="GO" id="GO:0005524">
    <property type="term" value="F:ATP binding"/>
    <property type="evidence" value="ECO:0007669"/>
    <property type="project" value="UniProtKB-KW"/>
</dbReference>
<dbReference type="Pfam" id="PF00271">
    <property type="entry name" value="Helicase_C"/>
    <property type="match status" value="1"/>
</dbReference>
<gene>
    <name evidence="6" type="ORF">S01H1_13049</name>
</gene>
<dbReference type="GO" id="GO:0004386">
    <property type="term" value="F:helicase activity"/>
    <property type="evidence" value="ECO:0007669"/>
    <property type="project" value="UniProtKB-KW"/>
</dbReference>
<sequence>LAAAVGWPEAKRALENLSEEEPSFLVRSLRQALTRAVAFHNADLSPRQRAIIEQAFIDREVKVIFSTTTLALGVDLPADTVYLETVKYSSGEYNTRPALVPVTRAEFDNMTGRAGRLRDGNSKPGRAIVLADSDFDREILWENYIAPDRPEPIESAFNSMSLEDWLLNMIVSGLASDTVSVRDLFSKTFFACLSGEQKAPDFEASLAALLNHHLVTTNNSNSEFSATALGQAAARASLSVAQTGYLLNELQSIHPQTLSGWTALALSASGWTLPPGTLTGFELSDNVPMKMLHQHFDHLLEEAGILLGEDYRREPLSYIKAAKLKAFLLLHDWSCLVPVQQLEERFQMHLGQIMALGETAAHLVSGLGLLVEASDNRTPMRDEFGRHAFSLRFGMPANLMQLHSHFGEI</sequence>
<dbReference type="SUPFAM" id="SSF52540">
    <property type="entry name" value="P-loop containing nucleoside triphosphate hydrolases"/>
    <property type="match status" value="1"/>
</dbReference>
<keyword evidence="4" id="KW-0067">ATP-binding</keyword>
<keyword evidence="3" id="KW-0347">Helicase</keyword>
<feature type="non-terminal residue" evidence="6">
    <location>
        <position position="1"/>
    </location>
</feature>
<dbReference type="SUPFAM" id="SSF46785">
    <property type="entry name" value="Winged helix' DNA-binding domain"/>
    <property type="match status" value="1"/>
</dbReference>
<dbReference type="InterPro" id="IPR036390">
    <property type="entry name" value="WH_DNA-bd_sf"/>
</dbReference>
<feature type="domain" description="Helicase C-terminal" evidence="5">
    <location>
        <begin position="1"/>
        <end position="161"/>
    </location>
</feature>
<evidence type="ECO:0000259" key="5">
    <source>
        <dbReference type="PROSITE" id="PS51194"/>
    </source>
</evidence>
<dbReference type="PANTHER" id="PTHR47961:SF6">
    <property type="entry name" value="DNA-DIRECTED DNA POLYMERASE"/>
    <property type="match status" value="1"/>
</dbReference>
<dbReference type="PANTHER" id="PTHR47961">
    <property type="entry name" value="DNA POLYMERASE THETA, PUTATIVE (AFU_ORTHOLOGUE AFUA_1G05260)-RELATED"/>
    <property type="match status" value="1"/>
</dbReference>
<proteinExistence type="predicted"/>
<reference evidence="6" key="1">
    <citation type="journal article" date="2014" name="Front. Microbiol.">
        <title>High frequency of phylogenetically diverse reductive dehalogenase-homologous genes in deep subseafloor sedimentary metagenomes.</title>
        <authorList>
            <person name="Kawai M."/>
            <person name="Futagami T."/>
            <person name="Toyoda A."/>
            <person name="Takaki Y."/>
            <person name="Nishi S."/>
            <person name="Hori S."/>
            <person name="Arai W."/>
            <person name="Tsubouchi T."/>
            <person name="Morono Y."/>
            <person name="Uchiyama I."/>
            <person name="Ito T."/>
            <person name="Fujiyama A."/>
            <person name="Inagaki F."/>
            <person name="Takami H."/>
        </authorList>
    </citation>
    <scope>NUCLEOTIDE SEQUENCE</scope>
    <source>
        <strain evidence="6">Expedition CK06-06</strain>
    </source>
</reference>
<evidence type="ECO:0000256" key="3">
    <source>
        <dbReference type="ARBA" id="ARBA00022806"/>
    </source>
</evidence>
<evidence type="ECO:0000256" key="4">
    <source>
        <dbReference type="ARBA" id="ARBA00022840"/>
    </source>
</evidence>
<accession>X0SA00</accession>
<dbReference type="InterPro" id="IPR050474">
    <property type="entry name" value="Hel308_SKI2-like"/>
</dbReference>
<dbReference type="Gene3D" id="3.40.50.300">
    <property type="entry name" value="P-loop containing nucleotide triphosphate hydrolases"/>
    <property type="match status" value="1"/>
</dbReference>
<dbReference type="EMBL" id="BARS01006725">
    <property type="protein sequence ID" value="GAF72762.1"/>
    <property type="molecule type" value="Genomic_DNA"/>
</dbReference>
<dbReference type="SMART" id="SM00490">
    <property type="entry name" value="HELICc"/>
    <property type="match status" value="1"/>
</dbReference>
<dbReference type="PROSITE" id="PS51194">
    <property type="entry name" value="HELICASE_CTER"/>
    <property type="match status" value="1"/>
</dbReference>
<dbReference type="GO" id="GO:0016787">
    <property type="term" value="F:hydrolase activity"/>
    <property type="evidence" value="ECO:0007669"/>
    <property type="project" value="UniProtKB-KW"/>
</dbReference>
<organism evidence="6">
    <name type="scientific">marine sediment metagenome</name>
    <dbReference type="NCBI Taxonomy" id="412755"/>
    <lineage>
        <taxon>unclassified sequences</taxon>
        <taxon>metagenomes</taxon>
        <taxon>ecological metagenomes</taxon>
    </lineage>
</organism>